<organism evidence="2 3">
    <name type="scientific">Rhizobium aquaticum</name>
    <dbReference type="NCBI Taxonomy" id="1549636"/>
    <lineage>
        <taxon>Bacteria</taxon>
        <taxon>Pseudomonadati</taxon>
        <taxon>Pseudomonadota</taxon>
        <taxon>Alphaproteobacteria</taxon>
        <taxon>Hyphomicrobiales</taxon>
        <taxon>Rhizobiaceae</taxon>
        <taxon>Rhizobium/Agrobacterium group</taxon>
        <taxon>Rhizobium</taxon>
    </lineage>
</organism>
<protein>
    <submittedName>
        <fullName evidence="2">Uncharacterized protein</fullName>
    </submittedName>
</protein>
<feature type="region of interest" description="Disordered" evidence="1">
    <location>
        <begin position="1"/>
        <end position="22"/>
    </location>
</feature>
<evidence type="ECO:0000313" key="3">
    <source>
        <dbReference type="Proteomes" id="UP001549047"/>
    </source>
</evidence>
<dbReference type="Proteomes" id="UP001549047">
    <property type="component" value="Unassembled WGS sequence"/>
</dbReference>
<dbReference type="RefSeq" id="WP_354554532.1">
    <property type="nucleotide sequence ID" value="NZ_JBEPMB010000001.1"/>
</dbReference>
<name>A0ABV2IW10_9HYPH</name>
<gene>
    <name evidence="2" type="ORF">ABID16_000280</name>
</gene>
<dbReference type="EMBL" id="JBEPMB010000001">
    <property type="protein sequence ID" value="MET3611975.1"/>
    <property type="molecule type" value="Genomic_DNA"/>
</dbReference>
<sequence length="67" mass="7323">MPTEPRAIPADIDPTHSDAGKENALPVVPCEAPMPALEFGETDYLISISATFDEWESLEDEDAFSEL</sequence>
<reference evidence="2 3" key="1">
    <citation type="submission" date="2024-06" db="EMBL/GenBank/DDBJ databases">
        <title>Genomic Encyclopedia of Type Strains, Phase IV (KMG-IV): sequencing the most valuable type-strain genomes for metagenomic binning, comparative biology and taxonomic classification.</title>
        <authorList>
            <person name="Goeker M."/>
        </authorList>
    </citation>
    <scope>NUCLEOTIDE SEQUENCE [LARGE SCALE GENOMIC DNA]</scope>
    <source>
        <strain evidence="2 3">DSM 29780</strain>
    </source>
</reference>
<evidence type="ECO:0000313" key="2">
    <source>
        <dbReference type="EMBL" id="MET3611975.1"/>
    </source>
</evidence>
<proteinExistence type="predicted"/>
<accession>A0ABV2IW10</accession>
<evidence type="ECO:0000256" key="1">
    <source>
        <dbReference type="SAM" id="MobiDB-lite"/>
    </source>
</evidence>
<keyword evidence="3" id="KW-1185">Reference proteome</keyword>
<comment type="caution">
    <text evidence="2">The sequence shown here is derived from an EMBL/GenBank/DDBJ whole genome shotgun (WGS) entry which is preliminary data.</text>
</comment>